<feature type="region of interest" description="Disordered" evidence="1">
    <location>
        <begin position="1"/>
        <end position="23"/>
    </location>
</feature>
<feature type="compositionally biased region" description="Acidic residues" evidence="1">
    <location>
        <begin position="1"/>
        <end position="22"/>
    </location>
</feature>
<name>A0A0L8I3B6_OCTBM</name>
<sequence length="57" mass="6723">MSDDDDDDDDDDDSDDDDDDDDDHKHVKNIFAYEWACVPTRCFCVYYVEICQSHINI</sequence>
<reference evidence="2" key="1">
    <citation type="submission" date="2015-07" db="EMBL/GenBank/DDBJ databases">
        <title>MeaNS - Measles Nucleotide Surveillance Program.</title>
        <authorList>
            <person name="Tran T."/>
            <person name="Druce J."/>
        </authorList>
    </citation>
    <scope>NUCLEOTIDE SEQUENCE</scope>
    <source>
        <strain evidence="2">UCB-OBI-ISO-001</strain>
        <tissue evidence="2">Gonad</tissue>
    </source>
</reference>
<dbReference type="AlphaFoldDB" id="A0A0L8I3B6"/>
<evidence type="ECO:0000256" key="1">
    <source>
        <dbReference type="SAM" id="MobiDB-lite"/>
    </source>
</evidence>
<dbReference type="EMBL" id="KQ416717">
    <property type="protein sequence ID" value="KOF95560.1"/>
    <property type="molecule type" value="Genomic_DNA"/>
</dbReference>
<gene>
    <name evidence="2" type="ORF">OCBIM_22037979mg</name>
</gene>
<organism evidence="2">
    <name type="scientific">Octopus bimaculoides</name>
    <name type="common">California two-spotted octopus</name>
    <dbReference type="NCBI Taxonomy" id="37653"/>
    <lineage>
        <taxon>Eukaryota</taxon>
        <taxon>Metazoa</taxon>
        <taxon>Spiralia</taxon>
        <taxon>Lophotrochozoa</taxon>
        <taxon>Mollusca</taxon>
        <taxon>Cephalopoda</taxon>
        <taxon>Coleoidea</taxon>
        <taxon>Octopodiformes</taxon>
        <taxon>Octopoda</taxon>
        <taxon>Incirrata</taxon>
        <taxon>Octopodidae</taxon>
        <taxon>Octopus</taxon>
    </lineage>
</organism>
<proteinExistence type="predicted"/>
<evidence type="ECO:0000313" key="2">
    <source>
        <dbReference type="EMBL" id="KOF95560.1"/>
    </source>
</evidence>
<accession>A0A0L8I3B6</accession>
<protein>
    <submittedName>
        <fullName evidence="2">Uncharacterized protein</fullName>
    </submittedName>
</protein>